<feature type="region of interest" description="Disordered" evidence="8">
    <location>
        <begin position="1"/>
        <end position="221"/>
    </location>
</feature>
<feature type="compositionally biased region" description="Polar residues" evidence="8">
    <location>
        <begin position="134"/>
        <end position="143"/>
    </location>
</feature>
<dbReference type="PROSITE" id="PS00107">
    <property type="entry name" value="PROTEIN_KINASE_ATP"/>
    <property type="match status" value="1"/>
</dbReference>
<feature type="compositionally biased region" description="Low complexity" evidence="8">
    <location>
        <begin position="657"/>
        <end position="675"/>
    </location>
</feature>
<dbReference type="SUPFAM" id="SSF56112">
    <property type="entry name" value="Protein kinase-like (PK-like)"/>
    <property type="match status" value="1"/>
</dbReference>
<evidence type="ECO:0000313" key="11">
    <source>
        <dbReference type="EMBL" id="KAK8012513.1"/>
    </source>
</evidence>
<dbReference type="SMART" id="SM00220">
    <property type="entry name" value="S_TKc"/>
    <property type="match status" value="1"/>
</dbReference>
<dbReference type="PROSITE" id="PS00108">
    <property type="entry name" value="PROTEIN_KINASE_ST"/>
    <property type="match status" value="1"/>
</dbReference>
<dbReference type="EMBL" id="JAQQWI010000015">
    <property type="protein sequence ID" value="KAK8012513.1"/>
    <property type="molecule type" value="Genomic_DNA"/>
</dbReference>
<dbReference type="GO" id="GO:0016301">
    <property type="term" value="F:kinase activity"/>
    <property type="evidence" value="ECO:0007669"/>
    <property type="project" value="UniProtKB-KW"/>
</dbReference>
<feature type="compositionally biased region" description="Polar residues" evidence="8">
    <location>
        <begin position="75"/>
        <end position="108"/>
    </location>
</feature>
<dbReference type="PROSITE" id="PS50011">
    <property type="entry name" value="PROTEIN_KINASE_DOM"/>
    <property type="match status" value="1"/>
</dbReference>
<feature type="binding site" evidence="7">
    <location>
        <position position="734"/>
    </location>
    <ligand>
        <name>ATP</name>
        <dbReference type="ChEBI" id="CHEBI:30616"/>
    </ligand>
</feature>
<evidence type="ECO:0000259" key="10">
    <source>
        <dbReference type="PROSITE" id="PS50108"/>
    </source>
</evidence>
<evidence type="ECO:0000259" key="9">
    <source>
        <dbReference type="PROSITE" id="PS50011"/>
    </source>
</evidence>
<evidence type="ECO:0000256" key="2">
    <source>
        <dbReference type="ARBA" id="ARBA00022507"/>
    </source>
</evidence>
<gene>
    <name evidence="11" type="ORF">PG991_009888</name>
</gene>
<sequence length="984" mass="107937">MESQSSSSSKQRRKLTKPPPKYQPNSTHSQHQHHYSHSIASGFATTTTIIASDGRSLGSSNRSSSSLRRTPSAPPQRSTPTTKSSAAFTSALSNGARSSGSQRSNNPSPVLANGEFLPSTFSPSHKPAAYDWQASANNNNHRFQPQQQQDSSGGSSNSGLGHYSASSSAAATAAAHILSPSKASSHHSTNYLGFLDGRSHKSSRSPKHHRLSDPHLQPLSSKTSEELVGAPFDGTSILNHLESTKTSPKQSFGSNSSNRRPPPPPLIHAQTSPDPRHASPQLRHSTSFSRDSPMAMSLSEKAQQGARIGESQLTGPKRYSDETKEPKPGVLRKKSGFSGLMSTLVGSPKKPVISAPENPVHVTHVGYDSSTGQFTVRVSPVAAIPVWHPARLSEHILVLSHTFMSTKPAETPSTPWFHISSSEPSFHLSLKMRYPSCGAFPPFLRPFHQHAQARIDLLIKLQGLPKEWQRLINESGIPENAQRENPQMIANLVTFYKETTEKPHEDQVLEKFHDVRAPELRRSGGMSPGIYATNTAAKDSGIGMAQSADELPSSAYVPPKDSVPMLPEEMRSRSRSNSHANGNSPYTPSSSQPSPAQQQAYQQQLMEQQQRQAMAQAQAAMKGQLGRSTSHKQPQGSVPPSPQTQYGRQPESNGATPKPQQPQQHQQPGANPQARPRQRARQSNTIDIAAALKRICSEGDPREIYRNFTKIGQGASGGVYTGNTRNSNALVAIKQMNLEQQPKKDLIINEILVMKDSSHPNIVNFIDSYLCGGELWVIMEYMEGGSLTDVVTFNIMTEGQIASVCRETLRGLQHLHSKGVIHRDIKSDNILLSLEGCIKLTDFGFCAQINEAHNKRTTMVGTPYWMAPEVVTRKEYGRKVDIWSLGIMAIEMIEGEPPYLTESPLRALWLIATNGTPEIKDEQSLSPVFRDFLYFALKVDPEKRASAHDLLRHEFMKTCVDLASLSPLVRAAREARQQEKSRKG</sequence>
<feature type="compositionally biased region" description="Basic and acidic residues" evidence="8">
    <location>
        <begin position="318"/>
        <end position="327"/>
    </location>
</feature>
<evidence type="ECO:0000256" key="5">
    <source>
        <dbReference type="ARBA" id="ARBA00047899"/>
    </source>
</evidence>
<dbReference type="PANTHER" id="PTHR45832:SF22">
    <property type="entry name" value="SERINE_THREONINE-PROTEIN KINASE SAMKA-RELATED"/>
    <property type="match status" value="1"/>
</dbReference>
<feature type="domain" description="CRIB" evidence="10">
    <location>
        <begin position="353"/>
        <end position="366"/>
    </location>
</feature>
<feature type="compositionally biased region" description="Polar residues" evidence="8">
    <location>
        <begin position="244"/>
        <end position="253"/>
    </location>
</feature>
<feature type="compositionally biased region" description="Low complexity" evidence="8">
    <location>
        <begin position="584"/>
        <end position="621"/>
    </location>
</feature>
<dbReference type="Gene3D" id="1.10.510.10">
    <property type="entry name" value="Transferase(Phosphotransferase) domain 1"/>
    <property type="match status" value="1"/>
</dbReference>
<evidence type="ECO:0000256" key="4">
    <source>
        <dbReference type="ARBA" id="ARBA00022840"/>
    </source>
</evidence>
<feature type="region of interest" description="Disordered" evidence="8">
    <location>
        <begin position="244"/>
        <end position="335"/>
    </location>
</feature>
<keyword evidence="11" id="KW-0418">Kinase</keyword>
<evidence type="ECO:0000256" key="6">
    <source>
        <dbReference type="ARBA" id="ARBA00048679"/>
    </source>
</evidence>
<protein>
    <submittedName>
        <fullName evidence="11">Serine/threonine-protein kinase pak1/shk1</fullName>
    </submittedName>
</protein>
<keyword evidence="3 7" id="KW-0547">Nucleotide-binding</keyword>
<accession>A0ABR1RH64</accession>
<dbReference type="InterPro" id="IPR011009">
    <property type="entry name" value="Kinase-like_dom_sf"/>
</dbReference>
<evidence type="ECO:0000256" key="8">
    <source>
        <dbReference type="SAM" id="MobiDB-lite"/>
    </source>
</evidence>
<feature type="compositionally biased region" description="Low complexity" evidence="8">
    <location>
        <begin position="144"/>
        <end position="181"/>
    </location>
</feature>
<dbReference type="InterPro" id="IPR000095">
    <property type="entry name" value="CRIB_dom"/>
</dbReference>
<comment type="similarity">
    <text evidence="1">Belongs to the protein kinase superfamily. STE Ser/Thr protein kinase family. STE20 subfamily.</text>
</comment>
<evidence type="ECO:0000256" key="7">
    <source>
        <dbReference type="PROSITE-ProRule" id="PRU10141"/>
    </source>
</evidence>
<keyword evidence="4 7" id="KW-0067">ATP-binding</keyword>
<keyword evidence="12" id="KW-1185">Reference proteome</keyword>
<feature type="compositionally biased region" description="Polar residues" evidence="8">
    <location>
        <begin position="626"/>
        <end position="636"/>
    </location>
</feature>
<keyword evidence="2" id="KW-0589">Pheromone response</keyword>
<feature type="domain" description="Protein kinase" evidence="9">
    <location>
        <begin position="705"/>
        <end position="956"/>
    </location>
</feature>
<keyword evidence="11" id="KW-0808">Transferase</keyword>
<dbReference type="InterPro" id="IPR008271">
    <property type="entry name" value="Ser/Thr_kinase_AS"/>
</dbReference>
<evidence type="ECO:0000256" key="3">
    <source>
        <dbReference type="ARBA" id="ARBA00022741"/>
    </source>
</evidence>
<dbReference type="InterPro" id="IPR000719">
    <property type="entry name" value="Prot_kinase_dom"/>
</dbReference>
<dbReference type="Pfam" id="PF00069">
    <property type="entry name" value="Pkinase"/>
    <property type="match status" value="1"/>
</dbReference>
<dbReference type="Pfam" id="PF00786">
    <property type="entry name" value="PBD"/>
    <property type="match status" value="1"/>
</dbReference>
<feature type="compositionally biased region" description="Polar residues" evidence="8">
    <location>
        <begin position="643"/>
        <end position="655"/>
    </location>
</feature>
<dbReference type="InterPro" id="IPR051931">
    <property type="entry name" value="PAK3-like"/>
</dbReference>
<dbReference type="Gene3D" id="3.90.810.10">
    <property type="entry name" value="CRIB domain"/>
    <property type="match status" value="1"/>
</dbReference>
<feature type="compositionally biased region" description="Polar residues" evidence="8">
    <location>
        <begin position="182"/>
        <end position="191"/>
    </location>
</feature>
<dbReference type="Proteomes" id="UP001396898">
    <property type="component" value="Unassembled WGS sequence"/>
</dbReference>
<proteinExistence type="inferred from homology"/>
<feature type="region of interest" description="Disordered" evidence="8">
    <location>
        <begin position="547"/>
        <end position="682"/>
    </location>
</feature>
<reference evidence="11 12" key="1">
    <citation type="submission" date="2023-01" db="EMBL/GenBank/DDBJ databases">
        <title>Analysis of 21 Apiospora genomes using comparative genomics revels a genus with tremendous synthesis potential of carbohydrate active enzymes and secondary metabolites.</title>
        <authorList>
            <person name="Sorensen T."/>
        </authorList>
    </citation>
    <scope>NUCLEOTIDE SEQUENCE [LARGE SCALE GENOMIC DNA]</scope>
    <source>
        <strain evidence="11 12">CBS 20057</strain>
    </source>
</reference>
<dbReference type="Gene3D" id="3.30.200.20">
    <property type="entry name" value="Phosphorylase Kinase, domain 1"/>
    <property type="match status" value="1"/>
</dbReference>
<name>A0ABR1RH64_9PEZI</name>
<organism evidence="11 12">
    <name type="scientific">Apiospora marii</name>
    <dbReference type="NCBI Taxonomy" id="335849"/>
    <lineage>
        <taxon>Eukaryota</taxon>
        <taxon>Fungi</taxon>
        <taxon>Dikarya</taxon>
        <taxon>Ascomycota</taxon>
        <taxon>Pezizomycotina</taxon>
        <taxon>Sordariomycetes</taxon>
        <taxon>Xylariomycetidae</taxon>
        <taxon>Amphisphaeriales</taxon>
        <taxon>Apiosporaceae</taxon>
        <taxon>Apiospora</taxon>
    </lineage>
</organism>
<feature type="compositionally biased region" description="Low complexity" evidence="8">
    <location>
        <begin position="52"/>
        <end position="69"/>
    </location>
</feature>
<dbReference type="CDD" id="cd06614">
    <property type="entry name" value="STKc_PAK"/>
    <property type="match status" value="1"/>
</dbReference>
<evidence type="ECO:0000256" key="1">
    <source>
        <dbReference type="ARBA" id="ARBA00008874"/>
    </source>
</evidence>
<dbReference type="PROSITE" id="PS50108">
    <property type="entry name" value="CRIB"/>
    <property type="match status" value="1"/>
</dbReference>
<dbReference type="InterPro" id="IPR036936">
    <property type="entry name" value="CRIB_dom_sf"/>
</dbReference>
<feature type="compositionally biased region" description="Basic residues" evidence="8">
    <location>
        <begin position="200"/>
        <end position="210"/>
    </location>
</feature>
<dbReference type="InterPro" id="IPR017441">
    <property type="entry name" value="Protein_kinase_ATP_BS"/>
</dbReference>
<dbReference type="PANTHER" id="PTHR45832">
    <property type="entry name" value="SERINE/THREONINE-PROTEIN KINASE SAMKA-RELATED-RELATED"/>
    <property type="match status" value="1"/>
</dbReference>
<comment type="caution">
    <text evidence="11">The sequence shown here is derived from an EMBL/GenBank/DDBJ whole genome shotgun (WGS) entry which is preliminary data.</text>
</comment>
<comment type="catalytic activity">
    <reaction evidence="5">
        <text>L-threonyl-[protein] + ATP = O-phospho-L-threonyl-[protein] + ADP + H(+)</text>
        <dbReference type="Rhea" id="RHEA:46608"/>
        <dbReference type="Rhea" id="RHEA-COMP:11060"/>
        <dbReference type="Rhea" id="RHEA-COMP:11605"/>
        <dbReference type="ChEBI" id="CHEBI:15378"/>
        <dbReference type="ChEBI" id="CHEBI:30013"/>
        <dbReference type="ChEBI" id="CHEBI:30616"/>
        <dbReference type="ChEBI" id="CHEBI:61977"/>
        <dbReference type="ChEBI" id="CHEBI:456216"/>
        <dbReference type="EC" id="2.7.11.1"/>
    </reaction>
</comment>
<evidence type="ECO:0000313" key="12">
    <source>
        <dbReference type="Proteomes" id="UP001396898"/>
    </source>
</evidence>
<comment type="catalytic activity">
    <reaction evidence="6">
        <text>L-seryl-[protein] + ATP = O-phospho-L-seryl-[protein] + ADP + H(+)</text>
        <dbReference type="Rhea" id="RHEA:17989"/>
        <dbReference type="Rhea" id="RHEA-COMP:9863"/>
        <dbReference type="Rhea" id="RHEA-COMP:11604"/>
        <dbReference type="ChEBI" id="CHEBI:15378"/>
        <dbReference type="ChEBI" id="CHEBI:29999"/>
        <dbReference type="ChEBI" id="CHEBI:30616"/>
        <dbReference type="ChEBI" id="CHEBI:83421"/>
        <dbReference type="ChEBI" id="CHEBI:456216"/>
        <dbReference type="EC" id="2.7.11.1"/>
    </reaction>
</comment>